<dbReference type="InterPro" id="IPR051788">
    <property type="entry name" value="MFS_Transporter"/>
</dbReference>
<feature type="transmembrane region" description="Helical" evidence="8">
    <location>
        <begin position="192"/>
        <end position="213"/>
    </location>
</feature>
<dbReference type="Pfam" id="PF07690">
    <property type="entry name" value="MFS_1"/>
    <property type="match status" value="1"/>
</dbReference>
<feature type="transmembrane region" description="Helical" evidence="8">
    <location>
        <begin position="343"/>
        <end position="362"/>
    </location>
</feature>
<dbReference type="STRING" id="91626.A0A0C9LT61"/>
<protein>
    <submittedName>
        <fullName evidence="10">Major facilitator superfamily MFS_1</fullName>
    </submittedName>
</protein>
<dbReference type="FunFam" id="1.20.1250.20:FF:000286">
    <property type="entry name" value="MFS efflux transporter"/>
    <property type="match status" value="1"/>
</dbReference>
<keyword evidence="6 8" id="KW-0472">Membrane</keyword>
<name>A0A0C9LT61_9FUNG</name>
<feature type="domain" description="Major facilitator superfamily (MFS) profile" evidence="9">
    <location>
        <begin position="40"/>
        <end position="426"/>
    </location>
</feature>
<evidence type="ECO:0000256" key="2">
    <source>
        <dbReference type="ARBA" id="ARBA00008335"/>
    </source>
</evidence>
<feature type="transmembrane region" description="Helical" evidence="8">
    <location>
        <begin position="244"/>
        <end position="263"/>
    </location>
</feature>
<evidence type="ECO:0000256" key="8">
    <source>
        <dbReference type="SAM" id="Phobius"/>
    </source>
</evidence>
<evidence type="ECO:0000259" key="9">
    <source>
        <dbReference type="PROSITE" id="PS50850"/>
    </source>
</evidence>
<dbReference type="Gene3D" id="1.20.1250.20">
    <property type="entry name" value="MFS general substrate transporter like domains"/>
    <property type="match status" value="1"/>
</dbReference>
<reference evidence="10" key="1">
    <citation type="submission" date="2014-09" db="EMBL/GenBank/DDBJ databases">
        <title>Draft genome sequence of an oleaginous Mucoromycotina fungus Mucor ambiguus NBRC6742.</title>
        <authorList>
            <person name="Takeda I."/>
            <person name="Yamane N."/>
            <person name="Morita T."/>
            <person name="Tamano K."/>
            <person name="Machida M."/>
            <person name="Baker S."/>
            <person name="Koike H."/>
        </authorList>
    </citation>
    <scope>NUCLEOTIDE SEQUENCE</scope>
    <source>
        <strain evidence="10">NBRC 6742</strain>
    </source>
</reference>
<dbReference type="InterPro" id="IPR020846">
    <property type="entry name" value="MFS_dom"/>
</dbReference>
<evidence type="ECO:0000256" key="1">
    <source>
        <dbReference type="ARBA" id="ARBA00004127"/>
    </source>
</evidence>
<dbReference type="EMBL" id="DF836329">
    <property type="protein sequence ID" value="GAN03430.1"/>
    <property type="molecule type" value="Genomic_DNA"/>
</dbReference>
<dbReference type="PANTHER" id="PTHR23514">
    <property type="entry name" value="BYPASS OF STOP CODON PROTEIN 6"/>
    <property type="match status" value="1"/>
</dbReference>
<keyword evidence="5 8" id="KW-1133">Transmembrane helix</keyword>
<keyword evidence="11" id="KW-1185">Reference proteome</keyword>
<dbReference type="Proteomes" id="UP000053815">
    <property type="component" value="Unassembled WGS sequence"/>
</dbReference>
<comment type="subcellular location">
    <subcellularLocation>
        <location evidence="1">Endomembrane system</location>
        <topology evidence="1">Multi-pass membrane protein</topology>
    </subcellularLocation>
</comment>
<dbReference type="InterPro" id="IPR036259">
    <property type="entry name" value="MFS_trans_sf"/>
</dbReference>
<evidence type="ECO:0000256" key="6">
    <source>
        <dbReference type="ARBA" id="ARBA00023136"/>
    </source>
</evidence>
<feature type="transmembrane region" description="Helical" evidence="8">
    <location>
        <begin position="41"/>
        <end position="63"/>
    </location>
</feature>
<accession>A0A0C9LT61</accession>
<feature type="compositionally biased region" description="Polar residues" evidence="7">
    <location>
        <begin position="1"/>
        <end position="11"/>
    </location>
</feature>
<feature type="transmembrane region" description="Helical" evidence="8">
    <location>
        <begin position="400"/>
        <end position="423"/>
    </location>
</feature>
<dbReference type="OrthoDB" id="413079at2759"/>
<evidence type="ECO:0000256" key="7">
    <source>
        <dbReference type="SAM" id="MobiDB-lite"/>
    </source>
</evidence>
<evidence type="ECO:0000256" key="4">
    <source>
        <dbReference type="ARBA" id="ARBA00022692"/>
    </source>
</evidence>
<keyword evidence="3" id="KW-0813">Transport</keyword>
<evidence type="ECO:0000256" key="3">
    <source>
        <dbReference type="ARBA" id="ARBA00022448"/>
    </source>
</evidence>
<dbReference type="GO" id="GO:0016020">
    <property type="term" value="C:membrane"/>
    <property type="evidence" value="ECO:0007669"/>
    <property type="project" value="TreeGrafter"/>
</dbReference>
<feature type="transmembrane region" description="Helical" evidence="8">
    <location>
        <begin position="283"/>
        <end position="304"/>
    </location>
</feature>
<feature type="transmembrane region" description="Helical" evidence="8">
    <location>
        <begin position="316"/>
        <end position="337"/>
    </location>
</feature>
<sequence>MADQSSSNPAFSNEEHQPLLQNKQTTKQESLKDLKPHVKPLASAFFISIVAGLNDGSIGTIIPRLKDYYSISNETISLLFLCSALGFFISAGLNGYIVHKVGQLNTLLLGSSLMLVSFIVLSMGFPFPVMAGTMPFVGAGMAVLDAGMNVYTANVPLATLMLNVLHALYGVGAMISPLVASFLLKHDISWKGMYIFLTSVAALNIAMISFGFWKVDFEEVHDESEEGQQQDNVKINHKQLTKMAIFNKVTMVSAAYILVYVGVEVTLGGWGYTWLKEGRHGDSIAMANVVSGYWAGLASGRILLGYLSSRFGEKLMIALFTMMIIAGLVVMMISTNVVLDSTAFVAMGLLLGPMFPTTISLASKALPRSYHATSIGFVAALGAGGAALFPFLTGQVAGKFGILIMPAACIAMSAVMLVLWCFIPSDRPLFGACH</sequence>
<dbReference type="GO" id="GO:0022857">
    <property type="term" value="F:transmembrane transporter activity"/>
    <property type="evidence" value="ECO:0007669"/>
    <property type="project" value="InterPro"/>
</dbReference>
<dbReference type="GO" id="GO:0012505">
    <property type="term" value="C:endomembrane system"/>
    <property type="evidence" value="ECO:0007669"/>
    <property type="project" value="UniProtKB-SubCell"/>
</dbReference>
<evidence type="ECO:0000313" key="10">
    <source>
        <dbReference type="EMBL" id="GAN03430.1"/>
    </source>
</evidence>
<feature type="region of interest" description="Disordered" evidence="7">
    <location>
        <begin position="1"/>
        <end position="26"/>
    </location>
</feature>
<dbReference type="SUPFAM" id="SSF103473">
    <property type="entry name" value="MFS general substrate transporter"/>
    <property type="match status" value="1"/>
</dbReference>
<comment type="similarity">
    <text evidence="2">Belongs to the major facilitator superfamily.</text>
</comment>
<feature type="transmembrane region" description="Helical" evidence="8">
    <location>
        <begin position="75"/>
        <end position="97"/>
    </location>
</feature>
<organism evidence="10">
    <name type="scientific">Mucor ambiguus</name>
    <dbReference type="NCBI Taxonomy" id="91626"/>
    <lineage>
        <taxon>Eukaryota</taxon>
        <taxon>Fungi</taxon>
        <taxon>Fungi incertae sedis</taxon>
        <taxon>Mucoromycota</taxon>
        <taxon>Mucoromycotina</taxon>
        <taxon>Mucoromycetes</taxon>
        <taxon>Mucorales</taxon>
        <taxon>Mucorineae</taxon>
        <taxon>Mucoraceae</taxon>
        <taxon>Mucor</taxon>
    </lineage>
</organism>
<proteinExistence type="inferred from homology"/>
<dbReference type="AlphaFoldDB" id="A0A0C9LT61"/>
<feature type="transmembrane region" description="Helical" evidence="8">
    <location>
        <begin position="374"/>
        <end position="394"/>
    </location>
</feature>
<gene>
    <name evidence="10" type="ORF">MAM1_0040c02883</name>
</gene>
<dbReference type="InterPro" id="IPR011701">
    <property type="entry name" value="MFS"/>
</dbReference>
<feature type="transmembrane region" description="Helical" evidence="8">
    <location>
        <begin position="160"/>
        <end position="180"/>
    </location>
</feature>
<feature type="transmembrane region" description="Helical" evidence="8">
    <location>
        <begin position="129"/>
        <end position="148"/>
    </location>
</feature>
<keyword evidence="4 8" id="KW-0812">Transmembrane</keyword>
<dbReference type="PANTHER" id="PTHR23514:SF3">
    <property type="entry name" value="BYPASS OF STOP CODON PROTEIN 6"/>
    <property type="match status" value="1"/>
</dbReference>
<dbReference type="PROSITE" id="PS50850">
    <property type="entry name" value="MFS"/>
    <property type="match status" value="1"/>
</dbReference>
<evidence type="ECO:0000256" key="5">
    <source>
        <dbReference type="ARBA" id="ARBA00022989"/>
    </source>
</evidence>
<evidence type="ECO:0000313" key="11">
    <source>
        <dbReference type="Proteomes" id="UP000053815"/>
    </source>
</evidence>